<keyword evidence="3" id="KW-1185">Reference proteome</keyword>
<proteinExistence type="predicted"/>
<dbReference type="KEGG" id="aka:TKWG_19220"/>
<dbReference type="EMBL" id="CP003555">
    <property type="protein sequence ID" value="AFK63657.1"/>
    <property type="molecule type" value="Genomic_DNA"/>
</dbReference>
<dbReference type="OrthoDB" id="9813770at2"/>
<evidence type="ECO:0000313" key="3">
    <source>
        <dbReference type="Proteomes" id="UP000005267"/>
    </source>
</evidence>
<dbReference type="InterPro" id="IPR036249">
    <property type="entry name" value="Thioredoxin-like_sf"/>
</dbReference>
<dbReference type="Gene3D" id="3.40.30.10">
    <property type="entry name" value="Glutaredoxin"/>
    <property type="match status" value="1"/>
</dbReference>
<dbReference type="AlphaFoldDB" id="I3UF69"/>
<dbReference type="HOGENOM" id="CLU_097497_0_0_4"/>
<evidence type="ECO:0000313" key="2">
    <source>
        <dbReference type="EMBL" id="AFK63657.1"/>
    </source>
</evidence>
<name>I3UF69_ADVKW</name>
<dbReference type="GO" id="GO:0016491">
    <property type="term" value="F:oxidoreductase activity"/>
    <property type="evidence" value="ECO:0007669"/>
    <property type="project" value="InterPro"/>
</dbReference>
<evidence type="ECO:0000259" key="1">
    <source>
        <dbReference type="Pfam" id="PF01323"/>
    </source>
</evidence>
<dbReference type="SUPFAM" id="SSF52833">
    <property type="entry name" value="Thioredoxin-like"/>
    <property type="match status" value="1"/>
</dbReference>
<accession>I3UF69</accession>
<dbReference type="RefSeq" id="WP_014751748.1">
    <property type="nucleotide sequence ID" value="NC_017964.1"/>
</dbReference>
<gene>
    <name evidence="2" type="ordered locus">TKWG_19220</name>
</gene>
<dbReference type="CDD" id="cd03025">
    <property type="entry name" value="DsbA_FrnE_like"/>
    <property type="match status" value="1"/>
</dbReference>
<sequence>MKITLHYIYDPLCGWCYAAEPLLERVLASPVRDKFTFEMHAGGLFQRMTLPQGKRAMIRQADARIANMTGQHFGQPYLDGLLARDDTIYDSLPPIAAILAVGTVSAGSEPAMLQAIQYAHYREGRAVVQEDVLADLAQSLQIDRALFVGAYREILNDNIQAHLDSTLTLMHYAGAQGFPAFVIQKDDVLEKLGHERYYGDAAGFTALIESKVASDQGEHPSR</sequence>
<reference evidence="2 3" key="1">
    <citation type="journal article" date="2011" name="J. Bacteriol.">
        <title>Whole-genome shotgun sequencing of the sulfur-oxidizing chemoautotroph Tetrathiobacter kashmirensis.</title>
        <authorList>
            <person name="Ghosh W."/>
            <person name="George A."/>
            <person name="Agarwal A."/>
            <person name="Raj P."/>
            <person name="Alam M."/>
            <person name="Pyne P."/>
            <person name="Das Gupta S.K."/>
        </authorList>
    </citation>
    <scope>NUCLEOTIDE SEQUENCE [LARGE SCALE GENOMIC DNA]</scope>
    <source>
        <strain evidence="2 3">WT001</strain>
    </source>
</reference>
<dbReference type="Proteomes" id="UP000005267">
    <property type="component" value="Chromosome"/>
</dbReference>
<dbReference type="STRING" id="1036672.TKWG_19220"/>
<dbReference type="Pfam" id="PF01323">
    <property type="entry name" value="DSBA"/>
    <property type="match status" value="1"/>
</dbReference>
<protein>
    <recommendedName>
        <fullName evidence="1">DSBA-like thioredoxin domain-containing protein</fullName>
    </recommendedName>
</protein>
<feature type="domain" description="DSBA-like thioredoxin" evidence="1">
    <location>
        <begin position="9"/>
        <end position="186"/>
    </location>
</feature>
<organism evidence="2 3">
    <name type="scientific">Advenella kashmirensis (strain DSM 17095 / LMG 22695 / WT001)</name>
    <name type="common">Tetrathiobacter kashmirensis</name>
    <dbReference type="NCBI Taxonomy" id="1036672"/>
    <lineage>
        <taxon>Bacteria</taxon>
        <taxon>Pseudomonadati</taxon>
        <taxon>Pseudomonadota</taxon>
        <taxon>Betaproteobacteria</taxon>
        <taxon>Burkholderiales</taxon>
        <taxon>Alcaligenaceae</taxon>
    </lineage>
</organism>
<dbReference type="PANTHER" id="PTHR13887">
    <property type="entry name" value="GLUTATHIONE S-TRANSFERASE KAPPA"/>
    <property type="match status" value="1"/>
</dbReference>
<reference evidence="3" key="2">
    <citation type="journal article" date="2013" name="PLoS ONE">
        <title>Genome implosion elicits host-confinement in Alcaligenaceae: evidence from the comparative genomics of Tetrathiobacter kashmirensis, a pathogen in the making.</title>
        <authorList>
            <person name="Ghosh W."/>
            <person name="Alam M."/>
            <person name="Roy C."/>
            <person name="Pyne P."/>
            <person name="George A."/>
            <person name="Chakraborty R."/>
            <person name="Majumder S."/>
            <person name="Agarwal A."/>
            <person name="Chakraborty S."/>
            <person name="Majumdar S."/>
            <person name="Gupta S.K."/>
        </authorList>
    </citation>
    <scope>NUCLEOTIDE SEQUENCE [LARGE SCALE GENOMIC DNA]</scope>
    <source>
        <strain evidence="3">WT001</strain>
    </source>
</reference>
<dbReference type="PANTHER" id="PTHR13887:SF51">
    <property type="entry name" value="DSBA FAMILY PROTEIN"/>
    <property type="match status" value="1"/>
</dbReference>
<dbReference type="InterPro" id="IPR001853">
    <property type="entry name" value="DSBA-like_thioredoxin_dom"/>
</dbReference>